<keyword evidence="7" id="KW-1185">Reference proteome</keyword>
<dbReference type="SUPFAM" id="SSF46894">
    <property type="entry name" value="C-terminal effector domain of the bipartite response regulators"/>
    <property type="match status" value="1"/>
</dbReference>
<dbReference type="InterPro" id="IPR005158">
    <property type="entry name" value="BTAD"/>
</dbReference>
<feature type="DNA-binding region" description="OmpR/PhoB-type" evidence="3">
    <location>
        <begin position="1"/>
        <end position="90"/>
    </location>
</feature>
<dbReference type="SUPFAM" id="SSF48452">
    <property type="entry name" value="TPR-like"/>
    <property type="match status" value="3"/>
</dbReference>
<dbReference type="PANTHER" id="PTHR47691">
    <property type="entry name" value="REGULATOR-RELATED"/>
    <property type="match status" value="1"/>
</dbReference>
<dbReference type="InterPro" id="IPR001867">
    <property type="entry name" value="OmpR/PhoB-type_DNA-bd"/>
</dbReference>
<dbReference type="PROSITE" id="PS51755">
    <property type="entry name" value="OMPR_PHOB"/>
    <property type="match status" value="1"/>
</dbReference>
<evidence type="ECO:0000259" key="5">
    <source>
        <dbReference type="PROSITE" id="PS51755"/>
    </source>
</evidence>
<dbReference type="InterPro" id="IPR016032">
    <property type="entry name" value="Sig_transdc_resp-reg_C-effctor"/>
</dbReference>
<evidence type="ECO:0000313" key="6">
    <source>
        <dbReference type="EMBL" id="MFC5950179.1"/>
    </source>
</evidence>
<dbReference type="InterPro" id="IPR011990">
    <property type="entry name" value="TPR-like_helical_dom_sf"/>
</dbReference>
<accession>A0ABW1ID76</accession>
<dbReference type="Proteomes" id="UP001596119">
    <property type="component" value="Unassembled WGS sequence"/>
</dbReference>
<evidence type="ECO:0000256" key="4">
    <source>
        <dbReference type="SAM" id="MobiDB-lite"/>
    </source>
</evidence>
<protein>
    <submittedName>
        <fullName evidence="6">BTAD domain-containing putative transcriptional regulator</fullName>
    </submittedName>
</protein>
<dbReference type="Gene3D" id="1.25.40.10">
    <property type="entry name" value="Tetratricopeptide repeat domain"/>
    <property type="match status" value="3"/>
</dbReference>
<dbReference type="PANTHER" id="PTHR47691:SF3">
    <property type="entry name" value="HTH-TYPE TRANSCRIPTIONAL REGULATOR RV0890C-RELATED"/>
    <property type="match status" value="1"/>
</dbReference>
<evidence type="ECO:0000256" key="2">
    <source>
        <dbReference type="ARBA" id="ARBA00023125"/>
    </source>
</evidence>
<proteinExistence type="inferred from homology"/>
<dbReference type="InterPro" id="IPR036388">
    <property type="entry name" value="WH-like_DNA-bd_sf"/>
</dbReference>
<organism evidence="6 7">
    <name type="scientific">Pseudonocardia lutea</name>
    <dbReference type="NCBI Taxonomy" id="2172015"/>
    <lineage>
        <taxon>Bacteria</taxon>
        <taxon>Bacillati</taxon>
        <taxon>Actinomycetota</taxon>
        <taxon>Actinomycetes</taxon>
        <taxon>Pseudonocardiales</taxon>
        <taxon>Pseudonocardiaceae</taxon>
        <taxon>Pseudonocardia</taxon>
    </lineage>
</organism>
<evidence type="ECO:0000256" key="1">
    <source>
        <dbReference type="ARBA" id="ARBA00005820"/>
    </source>
</evidence>
<feature type="region of interest" description="Disordered" evidence="4">
    <location>
        <begin position="265"/>
        <end position="286"/>
    </location>
</feature>
<dbReference type="InterPro" id="IPR058852">
    <property type="entry name" value="HTH_77"/>
</dbReference>
<feature type="domain" description="OmpR/PhoB-type" evidence="5">
    <location>
        <begin position="1"/>
        <end position="90"/>
    </location>
</feature>
<dbReference type="CDD" id="cd15831">
    <property type="entry name" value="BTAD"/>
    <property type="match status" value="1"/>
</dbReference>
<dbReference type="SMART" id="SM01043">
    <property type="entry name" value="BTAD"/>
    <property type="match status" value="1"/>
</dbReference>
<dbReference type="RefSeq" id="WP_379567311.1">
    <property type="nucleotide sequence ID" value="NZ_JBHSQK010000044.1"/>
</dbReference>
<dbReference type="InterPro" id="IPR027417">
    <property type="entry name" value="P-loop_NTPase"/>
</dbReference>
<dbReference type="EMBL" id="JBHSQK010000044">
    <property type="protein sequence ID" value="MFC5950179.1"/>
    <property type="molecule type" value="Genomic_DNA"/>
</dbReference>
<dbReference type="SMART" id="SM00862">
    <property type="entry name" value="Trans_reg_C"/>
    <property type="match status" value="1"/>
</dbReference>
<evidence type="ECO:0000256" key="3">
    <source>
        <dbReference type="PROSITE-ProRule" id="PRU01091"/>
    </source>
</evidence>
<comment type="similarity">
    <text evidence="1">Belongs to the AfsR/DnrI/RedD regulatory family.</text>
</comment>
<evidence type="ECO:0000313" key="7">
    <source>
        <dbReference type="Proteomes" id="UP001596119"/>
    </source>
</evidence>
<feature type="compositionally biased region" description="Pro residues" evidence="4">
    <location>
        <begin position="269"/>
        <end position="282"/>
    </location>
</feature>
<dbReference type="Gene3D" id="1.10.10.10">
    <property type="entry name" value="Winged helix-like DNA-binding domain superfamily/Winged helix DNA-binding domain"/>
    <property type="match status" value="1"/>
</dbReference>
<dbReference type="Pfam" id="PF00486">
    <property type="entry name" value="Trans_reg_C"/>
    <property type="match status" value="1"/>
</dbReference>
<dbReference type="SUPFAM" id="SSF52540">
    <property type="entry name" value="P-loop containing nucleoside triphosphate hydrolases"/>
    <property type="match status" value="1"/>
</dbReference>
<comment type="caution">
    <text evidence="6">The sequence shown here is derived from an EMBL/GenBank/DDBJ whole genome shotgun (WGS) entry which is preliminary data.</text>
</comment>
<gene>
    <name evidence="6" type="ORF">ACFQH9_18060</name>
</gene>
<name>A0ABW1ID76_9PSEU</name>
<dbReference type="Pfam" id="PF03704">
    <property type="entry name" value="BTAD"/>
    <property type="match status" value="1"/>
</dbReference>
<dbReference type="Gene3D" id="3.40.50.300">
    <property type="entry name" value="P-loop containing nucleotide triphosphate hydrolases"/>
    <property type="match status" value="1"/>
</dbReference>
<reference evidence="7" key="1">
    <citation type="journal article" date="2019" name="Int. J. Syst. Evol. Microbiol.">
        <title>The Global Catalogue of Microorganisms (GCM) 10K type strain sequencing project: providing services to taxonomists for standard genome sequencing and annotation.</title>
        <authorList>
            <consortium name="The Broad Institute Genomics Platform"/>
            <consortium name="The Broad Institute Genome Sequencing Center for Infectious Disease"/>
            <person name="Wu L."/>
            <person name="Ma J."/>
        </authorList>
    </citation>
    <scope>NUCLEOTIDE SEQUENCE [LARGE SCALE GENOMIC DNA]</scope>
    <source>
        <strain evidence="7">CGMCC 4.7397</strain>
    </source>
</reference>
<sequence length="1051" mass="110722">MRIGVLGPVAAWAATGADIAPGGLRLRGLLARLALAPGRTVTVGTLVDDLWGADPPDDAANALQALVSRLRRALGADLVATVPGGYRLEVAPEGVDAGQAARRLAEAREEPDPTAARELVGAALALWRGPALADVRRLPFAEAAAAQLDEQRAAAVERAAALLVALGRPAASLEALTGLLAVERAAELDLALGRPAASLEALTGLLTEQPLRESAAAALARVLHATGRQADALAVLDRTRGRLVEELGVDPGPELDRARLEVLRGVPAPTAPPPRPARPTAPRPLTSFVGREADVGRLRELLGTARLVTLVGPGGAGKTRLAREACPEGSVAELAPLTGSDQLAETVLTAVGGPELVIRQEEHPDATERLVAAVGRRDLVLVLDNCEHLVDAVAALAGGLLDRCPAVRIVATSREPLAVPGERLHPVEALDEAAATRLFADRAEAVAPGFDAGAHATAITEICRRLDGQPLPIELAAARLRALSPEEILARLDDRFRLLTTGSRTVLPRHQTLRAVVDWSWDLLDEPERVLARRLAVFSGGATADAADQVCGEGLDDPFGTLAALVDKSLVVAVPQPGAPTRYRMLETIREYARERLVVAGEEHATAARHAAWTVTLVERAEPELRGREQLRWLEVLRAEAGNITGALRRAVAERDSATAYRLVAGMFWAWLIRGATEESMRWVRAVGDLPPDPAPIAVVARVTAFRAIEALGRGAMVEARRHITRATAQAEQVPQPRHPALDLIGPMSAAFAVQDQEPLAPVSTTHPDPWVRAFALEIRATLAENAGLIDLEHELVRAAHALFTQVGDRFGLGMTLTTLGELEAWAGDADAAAAAFEEAIALATELANDDDLPQYLVRRGGLAARVGDHALARKLYTEALGMLDGSEYASPEMVKVSLAELDRLEGDLTAARARLAAIDPAAGGGIAVPQRRAHLYAQRALVELAAGDTGRAAELLTEAVDAGEASRDGPVVGMVAETVARLAMARGDRDGAARALGVAESRRGVLDRGDPAVVALLQALGPGADAPRREAAGLPPQAGLDLLRDQVLRR</sequence>
<dbReference type="Pfam" id="PF25872">
    <property type="entry name" value="HTH_77"/>
    <property type="match status" value="1"/>
</dbReference>
<keyword evidence="2 3" id="KW-0238">DNA-binding</keyword>